<feature type="domain" description="Homologous recombination OB-fold protein OB-fold" evidence="2">
    <location>
        <begin position="118"/>
        <end position="203"/>
    </location>
</feature>
<protein>
    <recommendedName>
        <fullName evidence="2">Homologous recombination OB-fold protein OB-fold domain-containing protein</fullName>
    </recommendedName>
</protein>
<dbReference type="PANTHER" id="PTHR14523:SF1">
    <property type="entry name" value="HOMOLOGOUS RECOMBINATION OB-FOLD PROTEIN"/>
    <property type="match status" value="1"/>
</dbReference>
<organism evidence="3 4">
    <name type="scientific">Vicia faba</name>
    <name type="common">Broad bean</name>
    <name type="synonym">Faba vulgaris</name>
    <dbReference type="NCBI Taxonomy" id="3906"/>
    <lineage>
        <taxon>Eukaryota</taxon>
        <taxon>Viridiplantae</taxon>
        <taxon>Streptophyta</taxon>
        <taxon>Embryophyta</taxon>
        <taxon>Tracheophyta</taxon>
        <taxon>Spermatophyta</taxon>
        <taxon>Magnoliopsida</taxon>
        <taxon>eudicotyledons</taxon>
        <taxon>Gunneridae</taxon>
        <taxon>Pentapetalae</taxon>
        <taxon>rosids</taxon>
        <taxon>fabids</taxon>
        <taxon>Fabales</taxon>
        <taxon>Fabaceae</taxon>
        <taxon>Papilionoideae</taxon>
        <taxon>50 kb inversion clade</taxon>
        <taxon>NPAAA clade</taxon>
        <taxon>Hologalegina</taxon>
        <taxon>IRL clade</taxon>
        <taxon>Fabeae</taxon>
        <taxon>Vicia</taxon>
    </lineage>
</organism>
<dbReference type="AlphaFoldDB" id="A0AAV1BBR5"/>
<feature type="compositionally biased region" description="Polar residues" evidence="1">
    <location>
        <begin position="360"/>
        <end position="369"/>
    </location>
</feature>
<feature type="region of interest" description="Disordered" evidence="1">
    <location>
        <begin position="205"/>
        <end position="226"/>
    </location>
</feature>
<proteinExistence type="predicted"/>
<sequence length="379" mass="41532">MELEPWGALDIDDSDLSNFLRPCNNRTSQTLTTDPPLIPGPAGAVQAAVIQRRTLGASNPIPTQEFVRRVVQNGHNTDRDFTSNPWLSAFQFLQSSQVDVSSFTDLKSIKMHRNDEGRVSRVVAVIKSCNPNGFGDMTVTLKDPSGTVGASIHRKVFTEGEFRKDITVGSVLLLQNVAVFSPNAFTCYLNITLSNIVKVFSKDSGSPSEHISMKQTAPTSTAETREKSWMPLSSAFSLSQVRTDGILNNIGLDSRFREVADNGSQRDEILPLSSCHFDNEGGKSQRTVSIQDGAGPVEATCRDQLESEMEDQENHPTLGKGDNLVGITQANSSSSIPTHIPVGQETDAENHLERQEIMNPKSSIPQWTDEQLDELLAFD</sequence>
<evidence type="ECO:0000313" key="3">
    <source>
        <dbReference type="EMBL" id="CAI8620044.1"/>
    </source>
</evidence>
<dbReference type="GO" id="GO:0000725">
    <property type="term" value="P:recombinational repair"/>
    <property type="evidence" value="ECO:0007669"/>
    <property type="project" value="InterPro"/>
</dbReference>
<name>A0AAV1BBR5_VICFA</name>
<feature type="region of interest" description="Disordered" evidence="1">
    <location>
        <begin position="306"/>
        <end position="379"/>
    </location>
</feature>
<reference evidence="3 4" key="1">
    <citation type="submission" date="2023-01" db="EMBL/GenBank/DDBJ databases">
        <authorList>
            <person name="Kreplak J."/>
        </authorList>
    </citation>
    <scope>NUCLEOTIDE SEQUENCE [LARGE SCALE GENOMIC DNA]</scope>
</reference>
<accession>A0AAV1BBR5</accession>
<dbReference type="Pfam" id="PF15072">
    <property type="entry name" value="HROB"/>
    <property type="match status" value="1"/>
</dbReference>
<dbReference type="EMBL" id="OX451741">
    <property type="protein sequence ID" value="CAI8620044.1"/>
    <property type="molecule type" value="Genomic_DNA"/>
</dbReference>
<feature type="compositionally biased region" description="Polar residues" evidence="1">
    <location>
        <begin position="326"/>
        <end position="337"/>
    </location>
</feature>
<gene>
    <name evidence="3" type="ORF">VFH_VI200000</name>
</gene>
<dbReference type="InterPro" id="IPR028045">
    <property type="entry name" value="HROB"/>
</dbReference>
<dbReference type="Proteomes" id="UP001157006">
    <property type="component" value="Chromosome 6"/>
</dbReference>
<evidence type="ECO:0000256" key="1">
    <source>
        <dbReference type="SAM" id="MobiDB-lite"/>
    </source>
</evidence>
<keyword evidence="4" id="KW-1185">Reference proteome</keyword>
<dbReference type="PANTHER" id="PTHR14523">
    <property type="entry name" value="UNCHARACTERIZED PROTEIN C17ORF53 HOMOLOG"/>
    <property type="match status" value="1"/>
</dbReference>
<dbReference type="InterPro" id="IPR058570">
    <property type="entry name" value="HROB_OB"/>
</dbReference>
<feature type="compositionally biased region" description="Polar residues" evidence="1">
    <location>
        <begin position="205"/>
        <end position="222"/>
    </location>
</feature>
<evidence type="ECO:0000259" key="2">
    <source>
        <dbReference type="Pfam" id="PF15072"/>
    </source>
</evidence>
<evidence type="ECO:0000313" key="4">
    <source>
        <dbReference type="Proteomes" id="UP001157006"/>
    </source>
</evidence>